<comment type="similarity">
    <text evidence="2">Belongs to the SHO1 family.</text>
</comment>
<evidence type="ECO:0000313" key="13">
    <source>
        <dbReference type="EMBL" id="KAG2189255.1"/>
    </source>
</evidence>
<evidence type="ECO:0000256" key="7">
    <source>
        <dbReference type="ARBA" id="ARBA00023016"/>
    </source>
</evidence>
<dbReference type="SMART" id="SM00326">
    <property type="entry name" value="SH3"/>
    <property type="match status" value="1"/>
</dbReference>
<evidence type="ECO:0000256" key="11">
    <source>
        <dbReference type="SAM" id="Phobius"/>
    </source>
</evidence>
<evidence type="ECO:0000256" key="5">
    <source>
        <dbReference type="ARBA" id="ARBA00022692"/>
    </source>
</evidence>
<keyword evidence="3 9" id="KW-0728">SH3 domain</keyword>
<dbReference type="PANTHER" id="PTHR15735">
    <property type="entry name" value="FCH AND DOUBLE SH3 DOMAINS PROTEIN"/>
    <property type="match status" value="1"/>
</dbReference>
<accession>A0A8H7QCC3</accession>
<organism evidence="13 14">
    <name type="scientific">Umbelopsis vinacea</name>
    <dbReference type="NCBI Taxonomy" id="44442"/>
    <lineage>
        <taxon>Eukaryota</taxon>
        <taxon>Fungi</taxon>
        <taxon>Fungi incertae sedis</taxon>
        <taxon>Mucoromycota</taxon>
        <taxon>Mucoromycotina</taxon>
        <taxon>Umbelopsidomycetes</taxon>
        <taxon>Umbelopsidales</taxon>
        <taxon>Umbelopsidaceae</taxon>
        <taxon>Umbelopsis</taxon>
    </lineage>
</organism>
<keyword evidence="4" id="KW-1003">Cell membrane</keyword>
<evidence type="ECO:0000256" key="8">
    <source>
        <dbReference type="ARBA" id="ARBA00023136"/>
    </source>
</evidence>
<dbReference type="GO" id="GO:0030833">
    <property type="term" value="P:regulation of actin filament polymerization"/>
    <property type="evidence" value="ECO:0007669"/>
    <property type="project" value="TreeGrafter"/>
</dbReference>
<feature type="transmembrane region" description="Helical" evidence="11">
    <location>
        <begin position="12"/>
        <end position="37"/>
    </location>
</feature>
<dbReference type="PRINTS" id="PR00452">
    <property type="entry name" value="SH3DOMAIN"/>
</dbReference>
<comment type="caution">
    <text evidence="13">The sequence shown here is derived from an EMBL/GenBank/DDBJ whole genome shotgun (WGS) entry which is preliminary data.</text>
</comment>
<evidence type="ECO:0000313" key="14">
    <source>
        <dbReference type="Proteomes" id="UP000612746"/>
    </source>
</evidence>
<evidence type="ECO:0000256" key="2">
    <source>
        <dbReference type="ARBA" id="ARBA00009739"/>
    </source>
</evidence>
<dbReference type="InterPro" id="IPR001452">
    <property type="entry name" value="SH3_domain"/>
</dbReference>
<name>A0A8H7QCC3_9FUNG</name>
<dbReference type="InterPro" id="IPR036028">
    <property type="entry name" value="SH3-like_dom_sf"/>
</dbReference>
<evidence type="ECO:0000256" key="1">
    <source>
        <dbReference type="ARBA" id="ARBA00004651"/>
    </source>
</evidence>
<comment type="subcellular location">
    <subcellularLocation>
        <location evidence="1">Cell membrane</location>
        <topology evidence="1">Multi-pass membrane protein</topology>
    </subcellularLocation>
</comment>
<dbReference type="EMBL" id="JAEPRA010000001">
    <property type="protein sequence ID" value="KAG2189255.1"/>
    <property type="molecule type" value="Genomic_DNA"/>
</dbReference>
<dbReference type="SUPFAM" id="SSF50044">
    <property type="entry name" value="SH3-domain"/>
    <property type="match status" value="1"/>
</dbReference>
<evidence type="ECO:0000256" key="6">
    <source>
        <dbReference type="ARBA" id="ARBA00022989"/>
    </source>
</evidence>
<feature type="transmembrane region" description="Helical" evidence="11">
    <location>
        <begin position="43"/>
        <end position="61"/>
    </location>
</feature>
<evidence type="ECO:0000256" key="10">
    <source>
        <dbReference type="SAM" id="MobiDB-lite"/>
    </source>
</evidence>
<keyword evidence="6 11" id="KW-1133">Transmembrane helix</keyword>
<dbReference type="InterPro" id="IPR035522">
    <property type="entry name" value="Sho1_SH3"/>
</dbReference>
<feature type="region of interest" description="Disordered" evidence="10">
    <location>
        <begin position="133"/>
        <end position="168"/>
    </location>
</feature>
<feature type="compositionally biased region" description="Polar residues" evidence="10">
    <location>
        <begin position="133"/>
        <end position="164"/>
    </location>
</feature>
<sequence>MIEHRLLTTNPVLLGSSLLLLIGWAVAFCGLCISQGLVFNLSWWFIIYQFMIMTFVFTVIVTSTIAQYRLVVLTFLALSLSYCTGEISKYLHTELSTSAAITTGYIFIAIVQPAAAVAAPAMVQTNTYATSAYSPPRGNGSQTTLQQQQSIKHTSYVSNSNQSVPDGENTVVVSPNAEYPLDVVALHSYDANPDDPNELSFTKGDILQVHDKRGNWWQARKADGSVGIVPSNYVSAETRNPTLNFCPVFNSMPVIFSSQEIKDNRSTITSTVDNIHLLSLNHESSMA</sequence>
<evidence type="ECO:0000256" key="3">
    <source>
        <dbReference type="ARBA" id="ARBA00022443"/>
    </source>
</evidence>
<dbReference type="Gene3D" id="2.30.30.40">
    <property type="entry name" value="SH3 Domains"/>
    <property type="match status" value="1"/>
</dbReference>
<feature type="transmembrane region" description="Helical" evidence="11">
    <location>
        <begin position="99"/>
        <end position="123"/>
    </location>
</feature>
<dbReference type="OrthoDB" id="5983572at2759"/>
<keyword evidence="7" id="KW-0346">Stress response</keyword>
<feature type="domain" description="SH3" evidence="12">
    <location>
        <begin position="178"/>
        <end position="239"/>
    </location>
</feature>
<dbReference type="Pfam" id="PF00018">
    <property type="entry name" value="SH3_1"/>
    <property type="match status" value="1"/>
</dbReference>
<evidence type="ECO:0000256" key="4">
    <source>
        <dbReference type="ARBA" id="ARBA00022475"/>
    </source>
</evidence>
<keyword evidence="5 11" id="KW-0812">Transmembrane</keyword>
<reference evidence="13" key="1">
    <citation type="submission" date="2020-12" db="EMBL/GenBank/DDBJ databases">
        <title>Metabolic potential, ecology and presence of endohyphal bacteria is reflected in genomic diversity of Mucoromycotina.</title>
        <authorList>
            <person name="Muszewska A."/>
            <person name="Okrasinska A."/>
            <person name="Steczkiewicz K."/>
            <person name="Drgas O."/>
            <person name="Orlowska M."/>
            <person name="Perlinska-Lenart U."/>
            <person name="Aleksandrzak-Piekarczyk T."/>
            <person name="Szatraj K."/>
            <person name="Zielenkiewicz U."/>
            <person name="Pilsyk S."/>
            <person name="Malc E."/>
            <person name="Mieczkowski P."/>
            <person name="Kruszewska J.S."/>
            <person name="Biernat P."/>
            <person name="Pawlowska J."/>
        </authorList>
    </citation>
    <scope>NUCLEOTIDE SEQUENCE</scope>
    <source>
        <strain evidence="13">WA0000051536</strain>
    </source>
</reference>
<dbReference type="PANTHER" id="PTHR15735:SF20">
    <property type="entry name" value="HIGH OSMOLARITY SIGNALING PROTEIN SHO1"/>
    <property type="match status" value="1"/>
</dbReference>
<keyword evidence="8 11" id="KW-0472">Membrane</keyword>
<dbReference type="GO" id="GO:0005886">
    <property type="term" value="C:plasma membrane"/>
    <property type="evidence" value="ECO:0007669"/>
    <property type="project" value="UniProtKB-SubCell"/>
</dbReference>
<keyword evidence="14" id="KW-1185">Reference proteome</keyword>
<dbReference type="CDD" id="cd11855">
    <property type="entry name" value="SH3_Sho1p"/>
    <property type="match status" value="1"/>
</dbReference>
<feature type="transmembrane region" description="Helical" evidence="11">
    <location>
        <begin position="68"/>
        <end position="87"/>
    </location>
</feature>
<evidence type="ECO:0000259" key="12">
    <source>
        <dbReference type="PROSITE" id="PS50002"/>
    </source>
</evidence>
<dbReference type="Proteomes" id="UP000612746">
    <property type="component" value="Unassembled WGS sequence"/>
</dbReference>
<protein>
    <recommendedName>
        <fullName evidence="12">SH3 domain-containing protein</fullName>
    </recommendedName>
</protein>
<proteinExistence type="inferred from homology"/>
<dbReference type="AlphaFoldDB" id="A0A8H7QCC3"/>
<dbReference type="PROSITE" id="PS50002">
    <property type="entry name" value="SH3"/>
    <property type="match status" value="1"/>
</dbReference>
<evidence type="ECO:0000256" key="9">
    <source>
        <dbReference type="PROSITE-ProRule" id="PRU00192"/>
    </source>
</evidence>
<gene>
    <name evidence="13" type="ORF">INT44_004397</name>
</gene>